<accession>A0ABR9AA68</accession>
<dbReference type="SUPFAM" id="SSF46785">
    <property type="entry name" value="Winged helix' DNA-binding domain"/>
    <property type="match status" value="1"/>
</dbReference>
<sequence length="150" mass="16617">MILDSLQVQVTSGLIAASRQWRRLCHLTLFEFGVSEACAGPLLTIARFGDGVRQVDVAQRCGLESSSIVRLIDQLCDANLVSRDRDPGDRRASSLRLTARGRSVADLIEAELLRLRRTTFRHIELSDLKATMRVLDAIGQMNPECQVPNG</sequence>
<evidence type="ECO:0000259" key="4">
    <source>
        <dbReference type="PROSITE" id="PS50995"/>
    </source>
</evidence>
<protein>
    <submittedName>
        <fullName evidence="5">MarR family transcriptional regulator</fullName>
    </submittedName>
</protein>
<dbReference type="PROSITE" id="PS50995">
    <property type="entry name" value="HTH_MARR_2"/>
    <property type="match status" value="1"/>
</dbReference>
<name>A0ABR9AA68_9PSED</name>
<organism evidence="5 6">
    <name type="scientific">Pseudomonas lutea</name>
    <dbReference type="NCBI Taxonomy" id="243924"/>
    <lineage>
        <taxon>Bacteria</taxon>
        <taxon>Pseudomonadati</taxon>
        <taxon>Pseudomonadota</taxon>
        <taxon>Gammaproteobacteria</taxon>
        <taxon>Pseudomonadales</taxon>
        <taxon>Pseudomonadaceae</taxon>
        <taxon>Pseudomonas</taxon>
    </lineage>
</organism>
<dbReference type="SMART" id="SM00347">
    <property type="entry name" value="HTH_MARR"/>
    <property type="match status" value="1"/>
</dbReference>
<dbReference type="PRINTS" id="PR00598">
    <property type="entry name" value="HTHMARR"/>
</dbReference>
<keyword evidence="1" id="KW-0805">Transcription regulation</keyword>
<dbReference type="InterPro" id="IPR000835">
    <property type="entry name" value="HTH_MarR-typ"/>
</dbReference>
<keyword evidence="2" id="KW-0238">DNA-binding</keyword>
<dbReference type="Proteomes" id="UP000625247">
    <property type="component" value="Unassembled WGS sequence"/>
</dbReference>
<feature type="domain" description="HTH marR-type" evidence="4">
    <location>
        <begin position="1"/>
        <end position="140"/>
    </location>
</feature>
<comment type="caution">
    <text evidence="5">The sequence shown here is derived from an EMBL/GenBank/DDBJ whole genome shotgun (WGS) entry which is preliminary data.</text>
</comment>
<dbReference type="Gene3D" id="1.10.10.10">
    <property type="entry name" value="Winged helix-like DNA-binding domain superfamily/Winged helix DNA-binding domain"/>
    <property type="match status" value="1"/>
</dbReference>
<dbReference type="Pfam" id="PF12802">
    <property type="entry name" value="MarR_2"/>
    <property type="match status" value="1"/>
</dbReference>
<evidence type="ECO:0000256" key="3">
    <source>
        <dbReference type="ARBA" id="ARBA00023163"/>
    </source>
</evidence>
<proteinExistence type="predicted"/>
<dbReference type="PANTHER" id="PTHR33164:SF64">
    <property type="entry name" value="TRANSCRIPTIONAL REGULATOR SLYA"/>
    <property type="match status" value="1"/>
</dbReference>
<evidence type="ECO:0000256" key="2">
    <source>
        <dbReference type="ARBA" id="ARBA00023125"/>
    </source>
</evidence>
<dbReference type="RefSeq" id="WP_191944978.1">
    <property type="nucleotide sequence ID" value="NZ_JACYNP010000007.1"/>
</dbReference>
<gene>
    <name evidence="5" type="ORF">IFT62_17040</name>
</gene>
<dbReference type="InterPro" id="IPR036388">
    <property type="entry name" value="WH-like_DNA-bd_sf"/>
</dbReference>
<dbReference type="InterPro" id="IPR039422">
    <property type="entry name" value="MarR/SlyA-like"/>
</dbReference>
<dbReference type="PANTHER" id="PTHR33164">
    <property type="entry name" value="TRANSCRIPTIONAL REGULATOR, MARR FAMILY"/>
    <property type="match status" value="1"/>
</dbReference>
<reference evidence="5 6" key="1">
    <citation type="journal article" date="2020" name="FEMS Microbiol. Ecol.">
        <title>Temporal dynamics of bacterial communities during seed development and maturation.</title>
        <authorList>
            <person name="Chesneau G."/>
            <person name="Torres-Cortes G."/>
            <person name="Briand M."/>
            <person name="Darrasse A."/>
            <person name="Preveaux A."/>
            <person name="Marais C."/>
            <person name="Jacques M.A."/>
            <person name="Shade A."/>
            <person name="Barret M."/>
        </authorList>
    </citation>
    <scope>NUCLEOTIDE SEQUENCE [LARGE SCALE GENOMIC DNA]</scope>
    <source>
        <strain evidence="5 6">CFBP13723</strain>
    </source>
</reference>
<keyword evidence="6" id="KW-1185">Reference proteome</keyword>
<keyword evidence="3" id="KW-0804">Transcription</keyword>
<evidence type="ECO:0000256" key="1">
    <source>
        <dbReference type="ARBA" id="ARBA00023015"/>
    </source>
</evidence>
<dbReference type="InterPro" id="IPR036390">
    <property type="entry name" value="WH_DNA-bd_sf"/>
</dbReference>
<evidence type="ECO:0000313" key="5">
    <source>
        <dbReference type="EMBL" id="MBD8122921.1"/>
    </source>
</evidence>
<evidence type="ECO:0000313" key="6">
    <source>
        <dbReference type="Proteomes" id="UP000625247"/>
    </source>
</evidence>
<dbReference type="EMBL" id="JACYNP010000007">
    <property type="protein sequence ID" value="MBD8122921.1"/>
    <property type="molecule type" value="Genomic_DNA"/>
</dbReference>